<dbReference type="InterPro" id="IPR008767">
    <property type="entry name" value="Phage_SPP1_head-tail_adaptor"/>
</dbReference>
<reference evidence="1" key="1">
    <citation type="submission" date="2017-05" db="EMBL/GenBank/DDBJ databases">
        <title>Polyphasic characterization of four soil-derived phenanthrene-degrading Acidovorax strains and proposal of Acidovorax phenanthrenivorans sp. nov.</title>
        <authorList>
            <person name="Singleton D."/>
            <person name="Lee J."/>
            <person name="Dickey A.N."/>
            <person name="Stroud A."/>
            <person name="Scholl E.H."/>
            <person name="Wright F.A."/>
            <person name="Aitken M.D."/>
        </authorList>
    </citation>
    <scope>NUCLEOTIDE SEQUENCE</scope>
    <source>
        <strain evidence="1">P4</strain>
    </source>
</reference>
<organism evidence="1 2">
    <name type="scientific">Acidovorax carolinensis</name>
    <dbReference type="NCBI Taxonomy" id="553814"/>
    <lineage>
        <taxon>Bacteria</taxon>
        <taxon>Pseudomonadati</taxon>
        <taxon>Pseudomonadota</taxon>
        <taxon>Betaproteobacteria</taxon>
        <taxon>Burkholderiales</taxon>
        <taxon>Comamonadaceae</taxon>
        <taxon>Acidovorax</taxon>
    </lineage>
</organism>
<sequence>MRAGQLDQRIVIERLVEGYDELGQPINDWLPIVTTWAAVEPLVGREYLAAAALVSEVTARIRMRYRPGITSRDRIVHEGTTYNIVSLADMHSSRRELVLMVRAIA</sequence>
<keyword evidence="2" id="KW-1185">Reference proteome</keyword>
<dbReference type="AlphaFoldDB" id="A0A240UAW1"/>
<gene>
    <name evidence="1" type="ORF">CBP36_07085</name>
</gene>
<dbReference type="RefSeq" id="WP_086926998.1">
    <property type="nucleotide sequence ID" value="NZ_CP021362.1"/>
</dbReference>
<name>A0A240UAW1_9BURK</name>
<evidence type="ECO:0000313" key="2">
    <source>
        <dbReference type="Proteomes" id="UP000194440"/>
    </source>
</evidence>
<dbReference type="InterPro" id="IPR038666">
    <property type="entry name" value="SSP1_head-tail_sf"/>
</dbReference>
<dbReference type="Pfam" id="PF05521">
    <property type="entry name" value="Phage_HCP"/>
    <property type="match status" value="1"/>
</dbReference>
<dbReference type="KEGG" id="acis:CBP35_11855"/>
<dbReference type="Proteomes" id="UP000194440">
    <property type="component" value="Chromosome"/>
</dbReference>
<proteinExistence type="predicted"/>
<dbReference type="Gene3D" id="2.40.10.270">
    <property type="entry name" value="Bacteriophage SPP1 head-tail adaptor protein"/>
    <property type="match status" value="1"/>
</dbReference>
<accession>A0A240UAW1</accession>
<dbReference type="EMBL" id="CP021366">
    <property type="protein sequence ID" value="ART58651.1"/>
    <property type="molecule type" value="Genomic_DNA"/>
</dbReference>
<dbReference type="OrthoDB" id="5460234at2"/>
<dbReference type="NCBIfam" id="TIGR01563">
    <property type="entry name" value="gp16_SPP1"/>
    <property type="match status" value="1"/>
</dbReference>
<protein>
    <submittedName>
        <fullName evidence="1">Head-tail adaptor protein</fullName>
    </submittedName>
</protein>
<dbReference type="KEGG" id="acip:CBP36_07085"/>
<evidence type="ECO:0000313" key="1">
    <source>
        <dbReference type="EMBL" id="ART58651.1"/>
    </source>
</evidence>